<sequence length="20" mass="2531">MLRLQQQLFHPFQLLCHQHL</sequence>
<name>A0ABQ7XN08_BRANA</name>
<reference evidence="1 2" key="1">
    <citation type="submission" date="2021-05" db="EMBL/GenBank/DDBJ databases">
        <title>Genome Assembly of Synthetic Allotetraploid Brassica napus Reveals Homoeologous Exchanges between Subgenomes.</title>
        <authorList>
            <person name="Davis J.T."/>
        </authorList>
    </citation>
    <scope>NUCLEOTIDE SEQUENCE [LARGE SCALE GENOMIC DNA]</scope>
    <source>
        <strain evidence="2">cv. Da-Ae</strain>
        <tissue evidence="1">Seedling</tissue>
    </source>
</reference>
<dbReference type="Proteomes" id="UP000824890">
    <property type="component" value="Unassembled WGS sequence"/>
</dbReference>
<comment type="caution">
    <text evidence="1">The sequence shown here is derived from an EMBL/GenBank/DDBJ whole genome shotgun (WGS) entry which is preliminary data.</text>
</comment>
<evidence type="ECO:0000313" key="1">
    <source>
        <dbReference type="EMBL" id="KAH0857319.1"/>
    </source>
</evidence>
<protein>
    <submittedName>
        <fullName evidence="1">Uncharacterized protein</fullName>
    </submittedName>
</protein>
<keyword evidence="2" id="KW-1185">Reference proteome</keyword>
<organism evidence="1 2">
    <name type="scientific">Brassica napus</name>
    <name type="common">Rape</name>
    <dbReference type="NCBI Taxonomy" id="3708"/>
    <lineage>
        <taxon>Eukaryota</taxon>
        <taxon>Viridiplantae</taxon>
        <taxon>Streptophyta</taxon>
        <taxon>Embryophyta</taxon>
        <taxon>Tracheophyta</taxon>
        <taxon>Spermatophyta</taxon>
        <taxon>Magnoliopsida</taxon>
        <taxon>eudicotyledons</taxon>
        <taxon>Gunneridae</taxon>
        <taxon>Pentapetalae</taxon>
        <taxon>rosids</taxon>
        <taxon>malvids</taxon>
        <taxon>Brassicales</taxon>
        <taxon>Brassicaceae</taxon>
        <taxon>Brassiceae</taxon>
        <taxon>Brassica</taxon>
    </lineage>
</organism>
<gene>
    <name evidence="1" type="ORF">HID58_085579</name>
</gene>
<accession>A0ABQ7XN08</accession>
<evidence type="ECO:0000313" key="2">
    <source>
        <dbReference type="Proteomes" id="UP000824890"/>
    </source>
</evidence>
<dbReference type="EMBL" id="JAGKQM010000019">
    <property type="protein sequence ID" value="KAH0857319.1"/>
    <property type="molecule type" value="Genomic_DNA"/>
</dbReference>
<proteinExistence type="predicted"/>